<evidence type="ECO:0000259" key="1">
    <source>
        <dbReference type="SMART" id="SM00849"/>
    </source>
</evidence>
<evidence type="ECO:0000313" key="2">
    <source>
        <dbReference type="EMBL" id="MBC5580714.1"/>
    </source>
</evidence>
<dbReference type="Gene3D" id="3.60.15.10">
    <property type="entry name" value="Ribonuclease Z/Hydroxyacylglutathione hydrolase-like"/>
    <property type="match status" value="1"/>
</dbReference>
<reference evidence="2" key="1">
    <citation type="submission" date="2020-08" db="EMBL/GenBank/DDBJ databases">
        <title>Genome public.</title>
        <authorList>
            <person name="Liu C."/>
            <person name="Sun Q."/>
        </authorList>
    </citation>
    <scope>NUCLEOTIDE SEQUENCE</scope>
    <source>
        <strain evidence="2">BX8</strain>
    </source>
</reference>
<accession>A0A923I6H8</accession>
<dbReference type="PANTHER" id="PTHR42951:SF4">
    <property type="entry name" value="ACYL-COENZYME A THIOESTERASE MBLAC2"/>
    <property type="match status" value="1"/>
</dbReference>
<gene>
    <name evidence="2" type="ORF">H8S23_04280</name>
</gene>
<keyword evidence="3" id="KW-1185">Reference proteome</keyword>
<dbReference type="InterPro" id="IPR050855">
    <property type="entry name" value="NDM-1-like"/>
</dbReference>
<dbReference type="SUPFAM" id="SSF56281">
    <property type="entry name" value="Metallo-hydrolase/oxidoreductase"/>
    <property type="match status" value="1"/>
</dbReference>
<dbReference type="InterPro" id="IPR036866">
    <property type="entry name" value="RibonucZ/Hydroxyglut_hydro"/>
</dbReference>
<feature type="domain" description="Metallo-beta-lactamase" evidence="1">
    <location>
        <begin position="29"/>
        <end position="207"/>
    </location>
</feature>
<name>A0A923I6H8_9FIRM</name>
<comment type="caution">
    <text evidence="2">The sequence shown here is derived from an EMBL/GenBank/DDBJ whole genome shotgun (WGS) entry which is preliminary data.</text>
</comment>
<dbReference type="AlphaFoldDB" id="A0A923I6H8"/>
<dbReference type="InterPro" id="IPR001279">
    <property type="entry name" value="Metallo-B-lactamas"/>
</dbReference>
<dbReference type="RefSeq" id="WP_186887049.1">
    <property type="nucleotide sequence ID" value="NZ_JACONZ010000001.1"/>
</dbReference>
<dbReference type="SMART" id="SM00849">
    <property type="entry name" value="Lactamase_B"/>
    <property type="match status" value="1"/>
</dbReference>
<evidence type="ECO:0000313" key="3">
    <source>
        <dbReference type="Proteomes" id="UP000659630"/>
    </source>
</evidence>
<dbReference type="EMBL" id="JACONZ010000001">
    <property type="protein sequence ID" value="MBC5580714.1"/>
    <property type="molecule type" value="Genomic_DNA"/>
</dbReference>
<dbReference type="PANTHER" id="PTHR42951">
    <property type="entry name" value="METALLO-BETA-LACTAMASE DOMAIN-CONTAINING"/>
    <property type="match status" value="1"/>
</dbReference>
<dbReference type="Proteomes" id="UP000659630">
    <property type="component" value="Unassembled WGS sequence"/>
</dbReference>
<dbReference type="Pfam" id="PF00753">
    <property type="entry name" value="Lactamase_B"/>
    <property type="match status" value="1"/>
</dbReference>
<sequence>MAVDLIHEKEFVSRLIRPDTWIIAGHPVSAVTYLLIGGCTALVIDPGEHVHSIHDYVRTITGLPLIVANTHAHGDHTACNGQFKKYPIYASASAVEELGRKRVDPDRYTTEVRYDYDYQAVPIGDGHVFDLGGRRVRAIAAGCHSEGSLFYYDEKYKLLFTGDELECGQVLIQGTIHGVRHSVERYRDNLLKVKQMAGEVDMICPEHNGSPADGSVLDAYIENCERIMSGQEGSKKIGSATYLGPDDPRGPERVKELLSDPFSRRSEWKGSALVYSTNCIFLRDE</sequence>
<proteinExistence type="predicted"/>
<protein>
    <submittedName>
        <fullName evidence="2">MBL fold metallo-hydrolase</fullName>
    </submittedName>
</protein>
<organism evidence="2 3">
    <name type="scientific">Anaerofilum hominis</name>
    <dbReference type="NCBI Taxonomy" id="2763016"/>
    <lineage>
        <taxon>Bacteria</taxon>
        <taxon>Bacillati</taxon>
        <taxon>Bacillota</taxon>
        <taxon>Clostridia</taxon>
        <taxon>Eubacteriales</taxon>
        <taxon>Oscillospiraceae</taxon>
        <taxon>Anaerofilum</taxon>
    </lineage>
</organism>